<dbReference type="AlphaFoldDB" id="A0A859FED0"/>
<reference evidence="3" key="1">
    <citation type="submission" date="2019-07" db="EMBL/GenBank/DDBJ databases">
        <title>Bacillus alkalisoli sp. nov. isolated from saline soil.</title>
        <authorList>
            <person name="Sun J.-Q."/>
            <person name="Xu L."/>
        </authorList>
    </citation>
    <scope>NUCLEOTIDE SEQUENCE [LARGE SCALE GENOMIC DNA]</scope>
    <source>
        <strain evidence="3">M4U3P1</strain>
    </source>
</reference>
<dbReference type="InterPro" id="IPR025548">
    <property type="entry name" value="YfkD"/>
</dbReference>
<proteinExistence type="predicted"/>
<dbReference type="Proteomes" id="UP000318138">
    <property type="component" value="Chromosome"/>
</dbReference>
<evidence type="ECO:0008006" key="4">
    <source>
        <dbReference type="Google" id="ProtNLM"/>
    </source>
</evidence>
<evidence type="ECO:0000313" key="2">
    <source>
        <dbReference type="EMBL" id="QKS70585.1"/>
    </source>
</evidence>
<dbReference type="EMBL" id="CP041372">
    <property type="protein sequence ID" value="QKS70585.1"/>
    <property type="molecule type" value="Genomic_DNA"/>
</dbReference>
<keyword evidence="3" id="KW-1185">Reference proteome</keyword>
<accession>A0A859FED0</accession>
<name>A0A859FED0_9BACI</name>
<keyword evidence="1" id="KW-0732">Signal</keyword>
<organism evidence="2 3">
    <name type="scientific">Paenalkalicoccus suaedae</name>
    <dbReference type="NCBI Taxonomy" id="2592382"/>
    <lineage>
        <taxon>Bacteria</taxon>
        <taxon>Bacillati</taxon>
        <taxon>Bacillota</taxon>
        <taxon>Bacilli</taxon>
        <taxon>Bacillales</taxon>
        <taxon>Bacillaceae</taxon>
        <taxon>Paenalkalicoccus</taxon>
    </lineage>
</organism>
<dbReference type="KEGG" id="psua:FLK61_27940"/>
<evidence type="ECO:0000256" key="1">
    <source>
        <dbReference type="SAM" id="SignalP"/>
    </source>
</evidence>
<evidence type="ECO:0000313" key="3">
    <source>
        <dbReference type="Proteomes" id="UP000318138"/>
    </source>
</evidence>
<sequence length="257" mass="28217">MKAVFALLLACCIVMSTTTVFAAEQPAGAVSIAKENTYRNAQIEMTSLKPKSSTTSLLETTDVPIHNLALLQQLNESSWNRSKLSFGFKGSIYLGSWPLSYTSTSSEIDWKQEKINMNMLDNRGGASARSISHTQQQQKQAKALLTEGLKQKEMVMQLLLRDTQQRTKVPLGTQAVVGFGTEAASSFSVAPGQIGYLYAYLPTVAETGTITYGEVYISIEHGEATLDIQDVTEVAVQAQLPIQNMLFLELQQSKQPR</sequence>
<feature type="chain" id="PRO_5032812931" description="YfkD-like protein" evidence="1">
    <location>
        <begin position="23"/>
        <end position="257"/>
    </location>
</feature>
<dbReference type="RefSeq" id="WP_176008619.1">
    <property type="nucleotide sequence ID" value="NZ_CP041372.2"/>
</dbReference>
<dbReference type="Pfam" id="PF14167">
    <property type="entry name" value="YfkD"/>
    <property type="match status" value="1"/>
</dbReference>
<protein>
    <recommendedName>
        <fullName evidence="4">YfkD-like protein</fullName>
    </recommendedName>
</protein>
<feature type="signal peptide" evidence="1">
    <location>
        <begin position="1"/>
        <end position="22"/>
    </location>
</feature>
<gene>
    <name evidence="2" type="ORF">FLK61_27940</name>
</gene>